<dbReference type="GO" id="GO:0008168">
    <property type="term" value="F:methyltransferase activity"/>
    <property type="evidence" value="ECO:0007669"/>
    <property type="project" value="UniProtKB-KW"/>
</dbReference>
<name>A0A2H3D1N8_ARMGA</name>
<keyword evidence="2" id="KW-0808">Transferase</keyword>
<dbReference type="EMBL" id="KZ293691">
    <property type="protein sequence ID" value="PBK85342.1"/>
    <property type="molecule type" value="Genomic_DNA"/>
</dbReference>
<dbReference type="SUPFAM" id="SSF53335">
    <property type="entry name" value="S-adenosyl-L-methionine-dependent methyltransferases"/>
    <property type="match status" value="1"/>
</dbReference>
<dbReference type="PANTHER" id="PTHR13393">
    <property type="entry name" value="SAM-DEPENDENT METHYLTRANSFERASE"/>
    <property type="match status" value="1"/>
</dbReference>
<dbReference type="Gene3D" id="3.40.50.150">
    <property type="entry name" value="Vaccinia Virus protein VP39"/>
    <property type="match status" value="1"/>
</dbReference>
<protein>
    <submittedName>
        <fullName evidence="3">Uncharacterized protein</fullName>
    </submittedName>
</protein>
<gene>
    <name evidence="3" type="ORF">ARMGADRAFT_941986</name>
</gene>
<reference evidence="4" key="1">
    <citation type="journal article" date="2017" name="Nat. Ecol. Evol.">
        <title>Genome expansion and lineage-specific genetic innovations in the forest pathogenic fungi Armillaria.</title>
        <authorList>
            <person name="Sipos G."/>
            <person name="Prasanna A.N."/>
            <person name="Walter M.C."/>
            <person name="O'Connor E."/>
            <person name="Balint B."/>
            <person name="Krizsan K."/>
            <person name="Kiss B."/>
            <person name="Hess J."/>
            <person name="Varga T."/>
            <person name="Slot J."/>
            <person name="Riley R."/>
            <person name="Boka B."/>
            <person name="Rigling D."/>
            <person name="Barry K."/>
            <person name="Lee J."/>
            <person name="Mihaltcheva S."/>
            <person name="LaButti K."/>
            <person name="Lipzen A."/>
            <person name="Waldron R."/>
            <person name="Moloney N.M."/>
            <person name="Sperisen C."/>
            <person name="Kredics L."/>
            <person name="Vagvoelgyi C."/>
            <person name="Patrignani A."/>
            <person name="Fitzpatrick D."/>
            <person name="Nagy I."/>
            <person name="Doyle S."/>
            <person name="Anderson J.B."/>
            <person name="Grigoriev I.V."/>
            <person name="Gueldener U."/>
            <person name="Muensterkoetter M."/>
            <person name="Nagy L.G."/>
        </authorList>
    </citation>
    <scope>NUCLEOTIDE SEQUENCE [LARGE SCALE GENOMIC DNA]</scope>
    <source>
        <strain evidence="4">Ar21-2</strain>
    </source>
</reference>
<sequence>MNVTCSNRCLTKALLYWDFGINIMLPEDHLCPPVCNGIALLNYVLWIQNIMWEHLSSSVCGIDIGTGASETYPLIICKLKLDWSFVATELNDMSSQLAESNISRNHHGNWIHILQAHPSQFILFPLNIFSFTMCNPLYYTSLDKVTLSAERLWT</sequence>
<dbReference type="GO" id="GO:0005634">
    <property type="term" value="C:nucleus"/>
    <property type="evidence" value="ECO:0007669"/>
    <property type="project" value="TreeGrafter"/>
</dbReference>
<keyword evidence="4" id="KW-1185">Reference proteome</keyword>
<evidence type="ECO:0000256" key="2">
    <source>
        <dbReference type="ARBA" id="ARBA00022679"/>
    </source>
</evidence>
<evidence type="ECO:0000313" key="3">
    <source>
        <dbReference type="EMBL" id="PBK85342.1"/>
    </source>
</evidence>
<dbReference type="STRING" id="47427.A0A2H3D1N8"/>
<accession>A0A2H3D1N8</accession>
<dbReference type="Proteomes" id="UP000217790">
    <property type="component" value="Unassembled WGS sequence"/>
</dbReference>
<evidence type="ECO:0000313" key="4">
    <source>
        <dbReference type="Proteomes" id="UP000217790"/>
    </source>
</evidence>
<dbReference type="InterPro" id="IPR010286">
    <property type="entry name" value="METTL16/RlmF"/>
</dbReference>
<dbReference type="GO" id="GO:0070475">
    <property type="term" value="P:rRNA base methylation"/>
    <property type="evidence" value="ECO:0007669"/>
    <property type="project" value="TreeGrafter"/>
</dbReference>
<dbReference type="AlphaFoldDB" id="A0A2H3D1N8"/>
<dbReference type="OrthoDB" id="514248at2759"/>
<keyword evidence="1" id="KW-0489">Methyltransferase</keyword>
<dbReference type="Pfam" id="PF05971">
    <property type="entry name" value="Methyltransf_10"/>
    <property type="match status" value="1"/>
</dbReference>
<proteinExistence type="predicted"/>
<dbReference type="InParanoid" id="A0A2H3D1N8"/>
<evidence type="ECO:0000256" key="1">
    <source>
        <dbReference type="ARBA" id="ARBA00022603"/>
    </source>
</evidence>
<organism evidence="3 4">
    <name type="scientific">Armillaria gallica</name>
    <name type="common">Bulbous honey fungus</name>
    <name type="synonym">Armillaria bulbosa</name>
    <dbReference type="NCBI Taxonomy" id="47427"/>
    <lineage>
        <taxon>Eukaryota</taxon>
        <taxon>Fungi</taxon>
        <taxon>Dikarya</taxon>
        <taxon>Basidiomycota</taxon>
        <taxon>Agaricomycotina</taxon>
        <taxon>Agaricomycetes</taxon>
        <taxon>Agaricomycetidae</taxon>
        <taxon>Agaricales</taxon>
        <taxon>Marasmiineae</taxon>
        <taxon>Physalacriaceae</taxon>
        <taxon>Armillaria</taxon>
    </lineage>
</organism>
<dbReference type="PANTHER" id="PTHR13393:SF0">
    <property type="entry name" value="RNA N6-ADENOSINE-METHYLTRANSFERASE METTL16"/>
    <property type="match status" value="1"/>
</dbReference>
<dbReference type="InterPro" id="IPR029063">
    <property type="entry name" value="SAM-dependent_MTases_sf"/>
</dbReference>